<evidence type="ECO:0000313" key="1">
    <source>
        <dbReference type="EMBL" id="EEG29060.1"/>
    </source>
</evidence>
<gene>
    <name evidence="1" type="ORF">CLOSTMETH_03173</name>
</gene>
<comment type="caution">
    <text evidence="1">The sequence shown here is derived from an EMBL/GenBank/DDBJ whole genome shotgun (WGS) entry which is preliminary data.</text>
</comment>
<organism evidence="1 2">
    <name type="scientific">[Clostridium] methylpentosum DSM 5476</name>
    <dbReference type="NCBI Taxonomy" id="537013"/>
    <lineage>
        <taxon>Bacteria</taxon>
        <taxon>Bacillati</taxon>
        <taxon>Bacillota</taxon>
        <taxon>Clostridia</taxon>
        <taxon>Eubacteriales</taxon>
        <taxon>Oscillospiraceae</taxon>
        <taxon>Oscillospiraceae incertae sedis</taxon>
    </lineage>
</organism>
<name>C0EHD6_9FIRM</name>
<sequence length="78" mass="8931">MERRISRECLCSAFELPAFSALASLVFQNQVLQVFSVFVLRTQPLHFGRKIFLYRLGSFFGLPVLPRPRRSTATPSAR</sequence>
<reference evidence="1 2" key="1">
    <citation type="submission" date="2009-01" db="EMBL/GenBank/DDBJ databases">
        <authorList>
            <person name="Fulton L."/>
            <person name="Clifton S."/>
            <person name="Fulton B."/>
            <person name="Xu J."/>
            <person name="Minx P."/>
            <person name="Pepin K.H."/>
            <person name="Johnson M."/>
            <person name="Bhonagiri V."/>
            <person name="Nash W.E."/>
            <person name="Mardis E.R."/>
            <person name="Wilson R.K."/>
        </authorList>
    </citation>
    <scope>NUCLEOTIDE SEQUENCE [LARGE SCALE GENOMIC DNA]</scope>
    <source>
        <strain evidence="1 2">DSM 5476</strain>
    </source>
</reference>
<keyword evidence="2" id="KW-1185">Reference proteome</keyword>
<dbReference type="HOGENOM" id="CLU_2615805_0_0_9"/>
<dbReference type="AlphaFoldDB" id="C0EHD6"/>
<reference evidence="1 2" key="2">
    <citation type="submission" date="2009-02" db="EMBL/GenBank/DDBJ databases">
        <title>Draft genome sequence of Clostridium methylpentosum (DSM 5476).</title>
        <authorList>
            <person name="Sudarsanam P."/>
            <person name="Ley R."/>
            <person name="Guruge J."/>
            <person name="Turnbaugh P.J."/>
            <person name="Mahowald M."/>
            <person name="Liep D."/>
            <person name="Gordon J."/>
        </authorList>
    </citation>
    <scope>NUCLEOTIDE SEQUENCE [LARGE SCALE GENOMIC DNA]</scope>
    <source>
        <strain evidence="1 2">DSM 5476</strain>
    </source>
</reference>
<accession>C0EHD6</accession>
<protein>
    <submittedName>
        <fullName evidence="1">Uncharacterized protein</fullName>
    </submittedName>
</protein>
<dbReference type="EMBL" id="ACEC01000115">
    <property type="protein sequence ID" value="EEG29060.1"/>
    <property type="molecule type" value="Genomic_DNA"/>
</dbReference>
<proteinExistence type="predicted"/>
<evidence type="ECO:0000313" key="2">
    <source>
        <dbReference type="Proteomes" id="UP000003340"/>
    </source>
</evidence>
<dbReference type="Proteomes" id="UP000003340">
    <property type="component" value="Unassembled WGS sequence"/>
</dbReference>